<feature type="chain" id="PRO_5046799295" evidence="1">
    <location>
        <begin position="28"/>
        <end position="125"/>
    </location>
</feature>
<protein>
    <submittedName>
        <fullName evidence="2">Uncharacterized protein</fullName>
    </submittedName>
</protein>
<dbReference type="EMBL" id="FNKY01000001">
    <property type="protein sequence ID" value="SDQ90384.1"/>
    <property type="molecule type" value="Genomic_DNA"/>
</dbReference>
<evidence type="ECO:0000313" key="3">
    <source>
        <dbReference type="Proteomes" id="UP000183471"/>
    </source>
</evidence>
<comment type="caution">
    <text evidence="2">The sequence shown here is derived from an EMBL/GenBank/DDBJ whole genome shotgun (WGS) entry which is preliminary data.</text>
</comment>
<reference evidence="2 3" key="1">
    <citation type="submission" date="2016-10" db="EMBL/GenBank/DDBJ databases">
        <authorList>
            <person name="Varghese N."/>
            <person name="Submissions S."/>
        </authorList>
    </citation>
    <scope>NUCLEOTIDE SEQUENCE [LARGE SCALE GENOMIC DNA]</scope>
    <source>
        <strain evidence="2 3">Nl1</strain>
    </source>
</reference>
<gene>
    <name evidence="2" type="ORF">SAMN05216402_2759</name>
</gene>
<feature type="signal peptide" evidence="1">
    <location>
        <begin position="1"/>
        <end position="27"/>
    </location>
</feature>
<name>A0ABY0TIS2_9PROT</name>
<evidence type="ECO:0000313" key="2">
    <source>
        <dbReference type="EMBL" id="SDQ90384.1"/>
    </source>
</evidence>
<keyword evidence="3" id="KW-1185">Reference proteome</keyword>
<sequence>MKTNLENVFAALSVMGILILASPVATAAHHVDTPDRAAIQNATMRGDHEAMAKYYEDIAAQMQVKVEEQKELLEQYEKIRLYGWQSHNLKSRTLALIRKYEQAARSNREEALSHRQMASALQELN</sequence>
<dbReference type="RefSeq" id="WP_074633490.1">
    <property type="nucleotide sequence ID" value="NZ_FNKY01000001.1"/>
</dbReference>
<keyword evidence="1" id="KW-0732">Signal</keyword>
<proteinExistence type="predicted"/>
<accession>A0ABY0TIS2</accession>
<evidence type="ECO:0000256" key="1">
    <source>
        <dbReference type="SAM" id="SignalP"/>
    </source>
</evidence>
<organism evidence="2 3">
    <name type="scientific">Nitrosospira multiformis</name>
    <dbReference type="NCBI Taxonomy" id="1231"/>
    <lineage>
        <taxon>Bacteria</taxon>
        <taxon>Pseudomonadati</taxon>
        <taxon>Pseudomonadota</taxon>
        <taxon>Betaproteobacteria</taxon>
        <taxon>Nitrosomonadales</taxon>
        <taxon>Nitrosomonadaceae</taxon>
        <taxon>Nitrosospira</taxon>
    </lineage>
</organism>
<dbReference type="Proteomes" id="UP000183471">
    <property type="component" value="Unassembled WGS sequence"/>
</dbReference>